<proteinExistence type="inferred from homology"/>
<dbReference type="InterPro" id="IPR057268">
    <property type="entry name" value="Ribosomal_L18"/>
</dbReference>
<dbReference type="InterPro" id="IPR005484">
    <property type="entry name" value="Ribosomal_uL18_bac/plant/anim"/>
</dbReference>
<dbReference type="GO" id="GO:0006412">
    <property type="term" value="P:translation"/>
    <property type="evidence" value="ECO:0007669"/>
    <property type="project" value="UniProtKB-UniRule"/>
</dbReference>
<dbReference type="Proteomes" id="UP000178404">
    <property type="component" value="Unassembled WGS sequence"/>
</dbReference>
<dbReference type="GO" id="GO:0008097">
    <property type="term" value="F:5S rRNA binding"/>
    <property type="evidence" value="ECO:0007669"/>
    <property type="project" value="TreeGrafter"/>
</dbReference>
<reference evidence="8 9" key="1">
    <citation type="journal article" date="2016" name="Nat. Commun.">
        <title>Thousands of microbial genomes shed light on interconnected biogeochemical processes in an aquifer system.</title>
        <authorList>
            <person name="Anantharaman K."/>
            <person name="Brown C.T."/>
            <person name="Hug L.A."/>
            <person name="Sharon I."/>
            <person name="Castelle C.J."/>
            <person name="Probst A.J."/>
            <person name="Thomas B.C."/>
            <person name="Singh A."/>
            <person name="Wilkins M.J."/>
            <person name="Karaoz U."/>
            <person name="Brodie E.L."/>
            <person name="Williams K.H."/>
            <person name="Hubbard S.S."/>
            <person name="Banfield J.F."/>
        </authorList>
    </citation>
    <scope>NUCLEOTIDE SEQUENCE [LARGE SCALE GENOMIC DNA]</scope>
</reference>
<dbReference type="HAMAP" id="MF_01337_B">
    <property type="entry name" value="Ribosomal_uL18_B"/>
    <property type="match status" value="1"/>
</dbReference>
<keyword evidence="2 7" id="KW-0699">rRNA-binding</keyword>
<dbReference type="Gene3D" id="3.30.420.100">
    <property type="match status" value="1"/>
</dbReference>
<dbReference type="SUPFAM" id="SSF53137">
    <property type="entry name" value="Translational machinery components"/>
    <property type="match status" value="1"/>
</dbReference>
<dbReference type="AlphaFoldDB" id="A0A1G2TYS5"/>
<evidence type="ECO:0000313" key="8">
    <source>
        <dbReference type="EMBL" id="OHB02313.1"/>
    </source>
</evidence>
<dbReference type="EMBL" id="MHWA01000004">
    <property type="protein sequence ID" value="OHB02313.1"/>
    <property type="molecule type" value="Genomic_DNA"/>
</dbReference>
<evidence type="ECO:0000256" key="7">
    <source>
        <dbReference type="HAMAP-Rule" id="MF_01337"/>
    </source>
</evidence>
<organism evidence="8 9">
    <name type="scientific">Candidatus Zambryskibacteria bacterium RIFCSPLOWO2_01_FULL_35_19</name>
    <dbReference type="NCBI Taxonomy" id="1802757"/>
    <lineage>
        <taxon>Bacteria</taxon>
        <taxon>Candidatus Zambryskiibacteriota</taxon>
    </lineage>
</organism>
<name>A0A1G2TYS5_9BACT</name>
<evidence type="ECO:0000256" key="2">
    <source>
        <dbReference type="ARBA" id="ARBA00022730"/>
    </source>
</evidence>
<dbReference type="CDD" id="cd00432">
    <property type="entry name" value="Ribosomal_L18_L5e"/>
    <property type="match status" value="1"/>
</dbReference>
<comment type="subunit">
    <text evidence="7">Part of the 50S ribosomal subunit; part of the 5S rRNA/L5/L18/L25 subcomplex. Contacts the 5S and 23S rRNAs.</text>
</comment>
<evidence type="ECO:0000313" key="9">
    <source>
        <dbReference type="Proteomes" id="UP000178404"/>
    </source>
</evidence>
<dbReference type="PANTHER" id="PTHR12899:SF3">
    <property type="entry name" value="LARGE RIBOSOMAL SUBUNIT PROTEIN UL18M"/>
    <property type="match status" value="1"/>
</dbReference>
<evidence type="ECO:0000256" key="6">
    <source>
        <dbReference type="ARBA" id="ARBA00035197"/>
    </source>
</evidence>
<keyword evidence="4 7" id="KW-0689">Ribosomal protein</keyword>
<dbReference type="NCBIfam" id="TIGR00060">
    <property type="entry name" value="L18_bact"/>
    <property type="match status" value="1"/>
</dbReference>
<evidence type="ECO:0000256" key="4">
    <source>
        <dbReference type="ARBA" id="ARBA00022980"/>
    </source>
</evidence>
<evidence type="ECO:0000256" key="1">
    <source>
        <dbReference type="ARBA" id="ARBA00007116"/>
    </source>
</evidence>
<dbReference type="Pfam" id="PF00861">
    <property type="entry name" value="Ribosomal_L18p"/>
    <property type="match status" value="1"/>
</dbReference>
<dbReference type="GO" id="GO:0022625">
    <property type="term" value="C:cytosolic large ribosomal subunit"/>
    <property type="evidence" value="ECO:0007669"/>
    <property type="project" value="TreeGrafter"/>
</dbReference>
<accession>A0A1G2TYS5</accession>
<keyword evidence="3 7" id="KW-0694">RNA-binding</keyword>
<dbReference type="InterPro" id="IPR004389">
    <property type="entry name" value="Ribosomal_uL18_bac-type"/>
</dbReference>
<evidence type="ECO:0000256" key="5">
    <source>
        <dbReference type="ARBA" id="ARBA00023274"/>
    </source>
</evidence>
<gene>
    <name evidence="7" type="primary">rplR</name>
    <name evidence="8" type="ORF">A3A90_00755</name>
</gene>
<protein>
    <recommendedName>
        <fullName evidence="6 7">Large ribosomal subunit protein uL18</fullName>
    </recommendedName>
</protein>
<evidence type="ECO:0000256" key="3">
    <source>
        <dbReference type="ARBA" id="ARBA00022884"/>
    </source>
</evidence>
<dbReference type="PANTHER" id="PTHR12899">
    <property type="entry name" value="39S RIBOSOMAL PROTEIN L18, MITOCHONDRIAL"/>
    <property type="match status" value="1"/>
</dbReference>
<dbReference type="GO" id="GO:0003735">
    <property type="term" value="F:structural constituent of ribosome"/>
    <property type="evidence" value="ECO:0007669"/>
    <property type="project" value="InterPro"/>
</dbReference>
<comment type="function">
    <text evidence="7">This is one of the proteins that bind and probably mediate the attachment of the 5S RNA into the large ribosomal subunit, where it forms part of the central protuberance.</text>
</comment>
<comment type="caution">
    <text evidence="8">The sequence shown here is derived from an EMBL/GenBank/DDBJ whole genome shotgun (WGS) entry which is preliminary data.</text>
</comment>
<comment type="similarity">
    <text evidence="1 7">Belongs to the universal ribosomal protein uL18 family.</text>
</comment>
<sequence>MNTKIKKIQRDRRRKRIKAKVFGVKDKPRLSVFKSNKYISAQLIDDFTGTTLAAASSKDVVGKGVLVKAKTVGIKIAEQALAKKISKVVFDRGGYIYTGAVAAVALGAREAGLKF</sequence>
<keyword evidence="5 7" id="KW-0687">Ribonucleoprotein</keyword>